<dbReference type="RefSeq" id="WP_213164337.1">
    <property type="nucleotide sequence ID" value="NZ_CP058214.1"/>
</dbReference>
<sequence length="390" mass="40876">MKRVAVIGVGQTTYGLYPERTLKSLFADAAKAAFADVEKGIDPGDIDEAFIGTLSTGGSQLGNFAPLMLESAGMAGVSGRHVENACASSGYAFRDACRAVASGSARIAVAGGIEKMSDLPRERNRSWLGVSGDVEWERLAGTNFPGIYAMMARRHMHEFATTKAQITGVAVKNRDHAVANPKAQFRKSMTLDKALAAPNLAAPFCLADACGITDGASMVILCDFDIARDFTDRPVEVVGSGGGSDYVAIHDRPSITRLPAARKAAREAYEEAGIGPGDIDLAEVHDCFTIAEILAYADLGFCEEAEAGHWVEEGVTRLGGEKPVNVSGGLIGKGHPIGATGTGQIYELANQLRGRADEPSRQVANARYGLAHNVGGSGGSVAVHILKAVE</sequence>
<keyword evidence="4" id="KW-1185">Reference proteome</keyword>
<dbReference type="PIRSF" id="PIRSF000429">
    <property type="entry name" value="Ac-CoA_Ac_transf"/>
    <property type="match status" value="1"/>
</dbReference>
<dbReference type="AlphaFoldDB" id="A0A7S8HC02"/>
<dbReference type="InterPro" id="IPR055140">
    <property type="entry name" value="Thiolase_C_2"/>
</dbReference>
<evidence type="ECO:0000313" key="3">
    <source>
        <dbReference type="EMBL" id="QPC43096.1"/>
    </source>
</evidence>
<dbReference type="GO" id="GO:0003988">
    <property type="term" value="F:acetyl-CoA C-acyltransferase activity"/>
    <property type="evidence" value="ECO:0007669"/>
    <property type="project" value="UniProtKB-ARBA"/>
</dbReference>
<dbReference type="Proteomes" id="UP000593594">
    <property type="component" value="Chromosome"/>
</dbReference>
<feature type="domain" description="Thiolase N-terminal" evidence="1">
    <location>
        <begin position="13"/>
        <end position="189"/>
    </location>
</feature>
<evidence type="ECO:0000259" key="2">
    <source>
        <dbReference type="Pfam" id="PF22691"/>
    </source>
</evidence>
<proteinExistence type="predicted"/>
<gene>
    <name evidence="3" type="ORF">HW532_10590</name>
</gene>
<dbReference type="Pfam" id="PF00108">
    <property type="entry name" value="Thiolase_N"/>
    <property type="match status" value="1"/>
</dbReference>
<protein>
    <submittedName>
        <fullName evidence="3">Thiolase domain-containing protein</fullName>
    </submittedName>
</protein>
<dbReference type="InterPro" id="IPR002155">
    <property type="entry name" value="Thiolase"/>
</dbReference>
<dbReference type="Gene3D" id="3.40.47.10">
    <property type="match status" value="1"/>
</dbReference>
<dbReference type="CDD" id="cd00829">
    <property type="entry name" value="SCP-x_thiolase"/>
    <property type="match status" value="1"/>
</dbReference>
<reference evidence="3 4" key="1">
    <citation type="submission" date="2020-06" db="EMBL/GenBank/DDBJ databases">
        <title>Genome sequence of 2 isolates from Red Sea Mangroves.</title>
        <authorList>
            <person name="Sefrji F."/>
            <person name="Michoud G."/>
            <person name="Merlino G."/>
            <person name="Daffonchio D."/>
        </authorList>
    </citation>
    <scope>NUCLEOTIDE SEQUENCE [LARGE SCALE GENOMIC DNA]</scope>
    <source>
        <strain evidence="3 4">R1DC25</strain>
    </source>
</reference>
<dbReference type="NCBIfam" id="NF004720">
    <property type="entry name" value="PRK06064.1"/>
    <property type="match status" value="1"/>
</dbReference>
<feature type="domain" description="Thiolase C-terminal" evidence="2">
    <location>
        <begin position="242"/>
        <end position="387"/>
    </location>
</feature>
<organism evidence="3 4">
    <name type="scientific">Kaustia mangrovi</name>
    <dbReference type="NCBI Taxonomy" id="2593653"/>
    <lineage>
        <taxon>Bacteria</taxon>
        <taxon>Pseudomonadati</taxon>
        <taxon>Pseudomonadota</taxon>
        <taxon>Alphaproteobacteria</taxon>
        <taxon>Hyphomicrobiales</taxon>
        <taxon>Parvibaculaceae</taxon>
        <taxon>Kaustia</taxon>
    </lineage>
</organism>
<dbReference type="KEGG" id="kmn:HW532_10590"/>
<name>A0A7S8HC02_9HYPH</name>
<evidence type="ECO:0000259" key="1">
    <source>
        <dbReference type="Pfam" id="PF00108"/>
    </source>
</evidence>
<dbReference type="InterPro" id="IPR020616">
    <property type="entry name" value="Thiolase_N"/>
</dbReference>
<dbReference type="InterPro" id="IPR016039">
    <property type="entry name" value="Thiolase-like"/>
</dbReference>
<dbReference type="SUPFAM" id="SSF53901">
    <property type="entry name" value="Thiolase-like"/>
    <property type="match status" value="1"/>
</dbReference>
<dbReference type="EMBL" id="CP058214">
    <property type="protein sequence ID" value="QPC43096.1"/>
    <property type="molecule type" value="Genomic_DNA"/>
</dbReference>
<accession>A0A7S8HC02</accession>
<evidence type="ECO:0000313" key="4">
    <source>
        <dbReference type="Proteomes" id="UP000593594"/>
    </source>
</evidence>
<dbReference type="Pfam" id="PF22691">
    <property type="entry name" value="Thiolase_C_1"/>
    <property type="match status" value="1"/>
</dbReference>
<dbReference type="PANTHER" id="PTHR42870:SF6">
    <property type="entry name" value="ACETYL-COA C-ACYLTRANSFERASE"/>
    <property type="match status" value="1"/>
</dbReference>
<dbReference type="PANTHER" id="PTHR42870">
    <property type="entry name" value="ACETYL-COA C-ACETYLTRANSFERASE"/>
    <property type="match status" value="1"/>
</dbReference>